<organism evidence="2 3">
    <name type="scientific">Methanosarcina mazei (strain ATCC BAA-159 / DSM 3647 / Goe1 / Go1 / JCM 11833 / OCM 88)</name>
    <name type="common">Methanosarcina frisia</name>
    <dbReference type="NCBI Taxonomy" id="192952"/>
    <lineage>
        <taxon>Archaea</taxon>
        <taxon>Methanobacteriati</taxon>
        <taxon>Methanobacteriota</taxon>
        <taxon>Stenosarchaea group</taxon>
        <taxon>Methanomicrobia</taxon>
        <taxon>Methanosarcinales</taxon>
        <taxon>Methanosarcinaceae</taxon>
        <taxon>Methanosarcina</taxon>
    </lineage>
</organism>
<reference evidence="2 3" key="1">
    <citation type="journal article" date="2002" name="J. Mol. Microbiol. Biotechnol.">
        <title>The genome of Methanosarcina mazei: evidence for lateral gene transfer between Bacteria and Archaea.</title>
        <authorList>
            <person name="Deppenmeier U."/>
            <person name="Johann A."/>
            <person name="Hartsch T."/>
            <person name="Merkl R."/>
            <person name="Schmitz R.A."/>
            <person name="Martinez-Arias R."/>
            <person name="Henne A."/>
            <person name="Wiezer A."/>
            <person name="Baumer S."/>
            <person name="Jacobi C."/>
            <person name="Bruggemann H."/>
            <person name="Lienard T."/>
            <person name="Christmann A."/>
            <person name="Bomeke M."/>
            <person name="Steckel S."/>
            <person name="Bhattacharyya A."/>
            <person name="Lykidis A."/>
            <person name="Overbeek R."/>
            <person name="Klenk H.P."/>
            <person name="Gunsalus R.P."/>
            <person name="Fritz H.J."/>
            <person name="Gottschalk G."/>
        </authorList>
    </citation>
    <scope>NUCLEOTIDE SEQUENCE [LARGE SCALE GENOMIC DNA]</scope>
    <source>
        <strain evidence="3">ATCC BAA-159 / DSM 3647 / Goe1 / Go1 / JCM 11833 / OCM 88</strain>
    </source>
</reference>
<sequence length="169" mass="19127">MQRRHSAKRYQNQPGRFRTARTSRFPTCTHEDSPFHPLSLRPQLMASSHLQGMVIVSVPGPGLSPDILYRCSCVRSGGETFLRPEGPAAVQPLSHVVDFWLYLFFKPIYIYWMIFLQVKMNLNELPIRVFCQLPINFSASFGLLSSGSDGVTSFICSISFLCAGYVPKY</sequence>
<dbReference type="Proteomes" id="UP000000595">
    <property type="component" value="Chromosome"/>
</dbReference>
<dbReference type="HOGENOM" id="CLU_1574970_0_0_2"/>
<name>Q8PVV7_METMA</name>
<keyword evidence="1" id="KW-1133">Transmembrane helix</keyword>
<evidence type="ECO:0000313" key="3">
    <source>
        <dbReference type="Proteomes" id="UP000000595"/>
    </source>
</evidence>
<keyword evidence="1" id="KW-0472">Membrane</keyword>
<feature type="transmembrane region" description="Helical" evidence="1">
    <location>
        <begin position="150"/>
        <end position="167"/>
    </location>
</feature>
<gene>
    <name evidence="2" type="ordered locus">MM_1850</name>
</gene>
<feature type="transmembrane region" description="Helical" evidence="1">
    <location>
        <begin position="99"/>
        <end position="118"/>
    </location>
</feature>
<accession>Q8PVV7</accession>
<proteinExistence type="predicted"/>
<dbReference type="AlphaFoldDB" id="Q8PVV7"/>
<evidence type="ECO:0000313" key="2">
    <source>
        <dbReference type="EMBL" id="AAM31546.1"/>
    </source>
</evidence>
<dbReference type="EMBL" id="AE008384">
    <property type="protein sequence ID" value="AAM31546.1"/>
    <property type="molecule type" value="Genomic_DNA"/>
</dbReference>
<protein>
    <submittedName>
        <fullName evidence="2">Uncharacterized protein</fullName>
    </submittedName>
</protein>
<keyword evidence="1" id="KW-0812">Transmembrane</keyword>
<dbReference type="KEGG" id="mma:MM_1850"/>
<evidence type="ECO:0000256" key="1">
    <source>
        <dbReference type="SAM" id="Phobius"/>
    </source>
</evidence>